<keyword evidence="5 17" id="KW-0348">Hemagglutinin</keyword>
<dbReference type="GO" id="GO:0019062">
    <property type="term" value="P:virion attachment to host cell"/>
    <property type="evidence" value="ECO:0007669"/>
    <property type="project" value="UniProtKB-KW"/>
</dbReference>
<name>A0A1L6KTE7_PHODV</name>
<evidence type="ECO:0000256" key="18">
    <source>
        <dbReference type="SAM" id="Phobius"/>
    </source>
</evidence>
<evidence type="ECO:0000256" key="10">
    <source>
        <dbReference type="ARBA" id="ARBA00022870"/>
    </source>
</evidence>
<keyword evidence="11 17" id="KW-0261">Viral envelope protein</keyword>
<evidence type="ECO:0000256" key="12">
    <source>
        <dbReference type="ARBA" id="ARBA00022968"/>
    </source>
</evidence>
<dbReference type="SMR" id="A0A1L6KTE7"/>
<accession>A0A1L6KTE7</accession>
<reference evidence="19" key="1">
    <citation type="submission" date="2015-12" db="EMBL/GenBank/DDBJ databases">
        <authorList>
            <person name="Shamseldin A."/>
            <person name="Moawad H."/>
            <person name="Abd El-Rahim W.M."/>
            <person name="Sadowsky M.J."/>
        </authorList>
    </citation>
    <scope>NUCLEOTIDE SEQUENCE</scope>
    <source>
        <strain evidence="19">PDV/DE/2002</strain>
    </source>
</reference>
<keyword evidence="15" id="KW-0325">Glycoprotein</keyword>
<dbReference type="InterPro" id="IPR036278">
    <property type="entry name" value="Sialidase_sf"/>
</dbReference>
<dbReference type="GO" id="GO:0055036">
    <property type="term" value="C:virion membrane"/>
    <property type="evidence" value="ECO:0007669"/>
    <property type="project" value="UniProtKB-SubCell"/>
</dbReference>
<keyword evidence="16" id="KW-1160">Virus entry into host cell</keyword>
<proteinExistence type="inferred from homology"/>
<organismHost>
    <name type="scientific">Phocidae</name>
    <name type="common">true seals</name>
    <dbReference type="NCBI Taxonomy" id="9709"/>
</organismHost>
<evidence type="ECO:0000256" key="5">
    <source>
        <dbReference type="ARBA" id="ARBA00022546"/>
    </source>
</evidence>
<organism evidence="19">
    <name type="scientific">Phocine distemper virus</name>
    <name type="common">PDV</name>
    <dbReference type="NCBI Taxonomy" id="11240"/>
    <lineage>
        <taxon>Viruses</taxon>
        <taxon>Riboviria</taxon>
        <taxon>Orthornavirae</taxon>
        <taxon>Negarnaviricota</taxon>
        <taxon>Haploviricotina</taxon>
        <taxon>Monjiviricetes</taxon>
        <taxon>Mononegavirales</taxon>
        <taxon>Paramyxoviridae</taxon>
        <taxon>Orthoparamyxovirinae</taxon>
        <taxon>Morbillivirus</taxon>
        <taxon>Morbillivirus phocae</taxon>
    </lineage>
</organism>
<dbReference type="InterPro" id="IPR000665">
    <property type="entry name" value="Hemagglutn/HN"/>
</dbReference>
<keyword evidence="6" id="KW-0945">Host-virus interaction</keyword>
<evidence type="ECO:0000256" key="17">
    <source>
        <dbReference type="RuleBase" id="RU004216"/>
    </source>
</evidence>
<keyword evidence="10" id="KW-1043">Host membrane</keyword>
<evidence type="ECO:0000256" key="9">
    <source>
        <dbReference type="ARBA" id="ARBA00022844"/>
    </source>
</evidence>
<keyword evidence="12" id="KW-0735">Signal-anchor</keyword>
<evidence type="ECO:0000256" key="14">
    <source>
        <dbReference type="ARBA" id="ARBA00023136"/>
    </source>
</evidence>
<dbReference type="Pfam" id="PF00423">
    <property type="entry name" value="HN"/>
    <property type="match status" value="1"/>
</dbReference>
<keyword evidence="7 18" id="KW-0812">Transmembrane</keyword>
<keyword evidence="9" id="KW-0946">Virion</keyword>
<protein>
    <recommendedName>
        <fullName evidence="4">Hemagglutinin glycoprotein</fullName>
    </recommendedName>
</protein>
<dbReference type="GO" id="GO:0033644">
    <property type="term" value="C:host cell membrane"/>
    <property type="evidence" value="ECO:0007669"/>
    <property type="project" value="UniProtKB-SubCell"/>
</dbReference>
<dbReference type="GO" id="GO:0019031">
    <property type="term" value="C:viral envelope"/>
    <property type="evidence" value="ECO:0007669"/>
    <property type="project" value="UniProtKB-KW"/>
</dbReference>
<evidence type="ECO:0000256" key="3">
    <source>
        <dbReference type="ARBA" id="ARBA00006578"/>
    </source>
</evidence>
<dbReference type="Gene3D" id="2.120.10.10">
    <property type="match status" value="1"/>
</dbReference>
<dbReference type="GO" id="GO:0046718">
    <property type="term" value="P:symbiont entry into host cell"/>
    <property type="evidence" value="ECO:0007669"/>
    <property type="project" value="UniProtKB-KW"/>
</dbReference>
<dbReference type="GO" id="GO:0046789">
    <property type="term" value="F:host cell surface receptor binding"/>
    <property type="evidence" value="ECO:0007669"/>
    <property type="project" value="InterPro"/>
</dbReference>
<comment type="subcellular location">
    <subcellularLocation>
        <location evidence="2">Host membrane</location>
        <topology evidence="2">Single-pass type II membrane protein</topology>
    </subcellularLocation>
    <subcellularLocation>
        <location evidence="1">Virion membrane</location>
        <topology evidence="1">Single-pass type II membrane protein</topology>
    </subcellularLocation>
</comment>
<evidence type="ECO:0000256" key="13">
    <source>
        <dbReference type="ARBA" id="ARBA00022989"/>
    </source>
</evidence>
<evidence type="ECO:0000256" key="16">
    <source>
        <dbReference type="ARBA" id="ARBA00023296"/>
    </source>
</evidence>
<gene>
    <name evidence="19" type="primary">H</name>
</gene>
<evidence type="ECO:0000256" key="2">
    <source>
        <dbReference type="ARBA" id="ARBA00004597"/>
    </source>
</evidence>
<dbReference type="EMBL" id="KU342692">
    <property type="protein sequence ID" value="APR72348.1"/>
    <property type="molecule type" value="Viral_cRNA"/>
</dbReference>
<evidence type="ECO:0000256" key="8">
    <source>
        <dbReference type="ARBA" id="ARBA00022804"/>
    </source>
</evidence>
<dbReference type="SUPFAM" id="SSF50939">
    <property type="entry name" value="Sialidases"/>
    <property type="match status" value="1"/>
</dbReference>
<keyword evidence="8" id="KW-1161">Viral attachment to host cell</keyword>
<feature type="transmembrane region" description="Helical" evidence="18">
    <location>
        <begin position="37"/>
        <end position="58"/>
    </location>
</feature>
<evidence type="ECO:0000256" key="15">
    <source>
        <dbReference type="ARBA" id="ARBA00023180"/>
    </source>
</evidence>
<keyword evidence="14 18" id="KW-0472">Membrane</keyword>
<evidence type="ECO:0000256" key="1">
    <source>
        <dbReference type="ARBA" id="ARBA00004208"/>
    </source>
</evidence>
<evidence type="ECO:0000256" key="4">
    <source>
        <dbReference type="ARBA" id="ARBA00020483"/>
    </source>
</evidence>
<keyword evidence="13 18" id="KW-1133">Transmembrane helix</keyword>
<comment type="similarity">
    <text evidence="3">Belongs to the paramyxoviruses hemagglutinin-neuraminidase family. Non-sialidase subfamily.</text>
</comment>
<evidence type="ECO:0000256" key="7">
    <source>
        <dbReference type="ARBA" id="ARBA00022692"/>
    </source>
</evidence>
<evidence type="ECO:0000256" key="11">
    <source>
        <dbReference type="ARBA" id="ARBA00022879"/>
    </source>
</evidence>
<evidence type="ECO:0000256" key="6">
    <source>
        <dbReference type="ARBA" id="ARBA00022581"/>
    </source>
</evidence>
<sequence length="607" mass="68846">MFSHQDKVGAFYKNNARANSSKLSLVTDEVEERRSPWFLSILLILLVGILILLAITGIRFHQVVKSNLEFNKLLIEDMEKTEAVHHQVKDVLTPLFKIIGDEVGLRLPQKLNEIKQFIVQKTKFFNPNREFDFRELHWCINPPSKVKVNFTQYCEITEFKEAIRSVANSILLLTLNRGRDDIFPPYKCRGATTSMGNVFPLAVSLSMSLISKPSEVINMLTAISEGIYGKTYLLVTDDTEENFETPEIRVFEIGFINRWLGDMPLFQTTNYRIISNNSNTKICTIAVGELALASLCTKESTILLNLGDEESQNSVLVVILGLFGATYMDQLEEVIPVAHPSIEKIHITNHRGFIKDSVATWMVPALALSEQGEQINCLRSACKRRTYPMCNQTSWEPFGDKRLPSYGRLTLSLDVSTDLSINVSVAQGPIILNGDGMDYYEGTLLNSGWLTIPPKNGTILGLINQASKGDQFIVTPHILTFAPRESNTDCHLPIQTSQIQDDDVLLESNLVVLPTQSFEYVVATYDVSRSDHAIVYYVYDPARTVSYTYPFRLRTKGRPDVLRIECFVWDGHLWCHQFYRFQLDATNSTSVVENLIRIRFSCDRLDP</sequence>
<evidence type="ECO:0000313" key="19">
    <source>
        <dbReference type="EMBL" id="APR72348.1"/>
    </source>
</evidence>